<accession>A0A240AWR2</accession>
<dbReference type="Proteomes" id="UP000528432">
    <property type="component" value="Unassembled WGS sequence"/>
</dbReference>
<reference evidence="4 6" key="2">
    <citation type="submission" date="2018-06" db="EMBL/GenBank/DDBJ databases">
        <authorList>
            <consortium name="Pathogen Informatics"/>
            <person name="Doyle S."/>
        </authorList>
    </citation>
    <scope>NUCLEOTIDE SEQUENCE [LARGE SCALE GENOMIC DNA]</scope>
    <source>
        <strain evidence="4 6">NCTC13028</strain>
    </source>
</reference>
<evidence type="ECO:0000256" key="1">
    <source>
        <dbReference type="SAM" id="MobiDB-lite"/>
    </source>
</evidence>
<evidence type="ECO:0000313" key="5">
    <source>
        <dbReference type="Proteomes" id="UP000198811"/>
    </source>
</evidence>
<dbReference type="EMBL" id="UAWC01000028">
    <property type="protein sequence ID" value="SQB37216.1"/>
    <property type="molecule type" value="Genomic_DNA"/>
</dbReference>
<evidence type="ECO:0000313" key="7">
    <source>
        <dbReference type="Proteomes" id="UP000528432"/>
    </source>
</evidence>
<evidence type="ECO:0000313" key="6">
    <source>
        <dbReference type="Proteomes" id="UP000250223"/>
    </source>
</evidence>
<reference evidence="3 5" key="1">
    <citation type="submission" date="2016-10" db="EMBL/GenBank/DDBJ databases">
        <authorList>
            <person name="Varghese N."/>
            <person name="Submissions S."/>
        </authorList>
    </citation>
    <scope>NUCLEOTIDE SEQUENCE [LARGE SCALE GENOMIC DNA]</scope>
    <source>
        <strain evidence="3 5">NLAE-zl-C224</strain>
    </source>
</reference>
<sequence>MSKKKKHKKNRNDMNNNMNDNLMDLINNLDLEQVMSLLSGGNNVNTNYDEENTQIPNKNLFNDPTIQLINMLRPIVENNRESIEKLLQVYFLSRLINKK</sequence>
<evidence type="ECO:0000313" key="4">
    <source>
        <dbReference type="EMBL" id="SQB37216.1"/>
    </source>
</evidence>
<evidence type="ECO:0000313" key="2">
    <source>
        <dbReference type="EMBL" id="NOH16194.1"/>
    </source>
</evidence>
<dbReference type="OrthoDB" id="9965142at2"/>
<gene>
    <name evidence="2" type="ORF">HMJ28_07320</name>
    <name evidence="4" type="ORF">NCTC13028_02655</name>
    <name evidence="3" type="ORF">SAMN05216497_102157</name>
</gene>
<protein>
    <submittedName>
        <fullName evidence="2">Uncharacterized protein</fullName>
    </submittedName>
</protein>
<dbReference type="GeneID" id="70577915"/>
<proteinExistence type="predicted"/>
<dbReference type="Proteomes" id="UP000198811">
    <property type="component" value="Unassembled WGS sequence"/>
</dbReference>
<reference evidence="2 7" key="3">
    <citation type="submission" date="2020-05" db="EMBL/GenBank/DDBJ databases">
        <title>Draft genome sequence of Clostridium cochlearium strain AGROS13 isolated from a sheep dairy farm in New Zealand.</title>
        <authorList>
            <person name="Gupta T.B."/>
            <person name="Jauregui R."/>
            <person name="Risson A.N."/>
            <person name="Brightwell G."/>
            <person name="Maclean P."/>
        </authorList>
    </citation>
    <scope>NUCLEOTIDE SEQUENCE [LARGE SCALE GENOMIC DNA]</scope>
    <source>
        <strain evidence="2 7">AGROS13</strain>
    </source>
</reference>
<dbReference type="EMBL" id="FNGL01000002">
    <property type="protein sequence ID" value="SDK91119.1"/>
    <property type="molecule type" value="Genomic_DNA"/>
</dbReference>
<dbReference type="RefSeq" id="WP_089863555.1">
    <property type="nucleotide sequence ID" value="NZ_CP173238.1"/>
</dbReference>
<dbReference type="AlphaFoldDB" id="A0A240AWR2"/>
<dbReference type="STRING" id="1494.SAMN05216497_102157"/>
<evidence type="ECO:0000313" key="3">
    <source>
        <dbReference type="EMBL" id="SDK91119.1"/>
    </source>
</evidence>
<feature type="region of interest" description="Disordered" evidence="1">
    <location>
        <begin position="1"/>
        <end position="20"/>
    </location>
</feature>
<keyword evidence="5" id="KW-1185">Reference proteome</keyword>
<dbReference type="EMBL" id="JABFIF010000012">
    <property type="protein sequence ID" value="NOH16194.1"/>
    <property type="molecule type" value="Genomic_DNA"/>
</dbReference>
<name>A0A240AWR2_CLOCO</name>
<organism evidence="2 7">
    <name type="scientific">Clostridium cochlearium</name>
    <dbReference type="NCBI Taxonomy" id="1494"/>
    <lineage>
        <taxon>Bacteria</taxon>
        <taxon>Bacillati</taxon>
        <taxon>Bacillota</taxon>
        <taxon>Clostridia</taxon>
        <taxon>Eubacteriales</taxon>
        <taxon>Clostridiaceae</taxon>
        <taxon>Clostridium</taxon>
    </lineage>
</organism>
<feature type="compositionally biased region" description="Basic residues" evidence="1">
    <location>
        <begin position="1"/>
        <end position="10"/>
    </location>
</feature>
<dbReference type="Proteomes" id="UP000250223">
    <property type="component" value="Unassembled WGS sequence"/>
</dbReference>